<gene>
    <name evidence="1" type="ORF">DL346_19900</name>
</gene>
<dbReference type="RefSeq" id="WP_112884139.1">
    <property type="nucleotide sequence ID" value="NZ_QLUW01000004.1"/>
</dbReference>
<dbReference type="OrthoDB" id="2087420at2"/>
<keyword evidence="2" id="KW-1185">Reference proteome</keyword>
<dbReference type="AlphaFoldDB" id="A0A328TVI2"/>
<name>A0A328TVI2_9BACL</name>
<accession>A0A328TVI2</accession>
<dbReference type="EMBL" id="QLUW01000004">
    <property type="protein sequence ID" value="RAP74350.1"/>
    <property type="molecule type" value="Genomic_DNA"/>
</dbReference>
<sequence length="235" mass="26235">MKTWKIYTIAITAAFTLTCGAVCTGISYFDSIVNPKAVAEAEATRVTPTVLPNKYTLNNFEFDFKRYNSINGQKVLYNGEESSVALLPQADRAKAINSALSTPEEVAKALRYVHSKFDETLASYNHGAFAKSAPNYQAVLDYTFDERLTNQPEVYLRMADIIDNEKAAEYLRNVAALVEIGFKNRDVQAYLYAHRIIHNVDAFIIGRPQEGEEQYSAAKIAEAAVYIEKHRDGAA</sequence>
<proteinExistence type="predicted"/>
<dbReference type="Proteomes" id="UP000249260">
    <property type="component" value="Unassembled WGS sequence"/>
</dbReference>
<comment type="caution">
    <text evidence="1">The sequence shown here is derived from an EMBL/GenBank/DDBJ whole genome shotgun (WGS) entry which is preliminary data.</text>
</comment>
<protein>
    <submittedName>
        <fullName evidence="1">Uncharacterized protein</fullName>
    </submittedName>
</protein>
<organism evidence="1 2">
    <name type="scientific">Paenibacillus montanisoli</name>
    <dbReference type="NCBI Taxonomy" id="2081970"/>
    <lineage>
        <taxon>Bacteria</taxon>
        <taxon>Bacillati</taxon>
        <taxon>Bacillota</taxon>
        <taxon>Bacilli</taxon>
        <taxon>Bacillales</taxon>
        <taxon>Paenibacillaceae</taxon>
        <taxon>Paenibacillus</taxon>
    </lineage>
</organism>
<evidence type="ECO:0000313" key="2">
    <source>
        <dbReference type="Proteomes" id="UP000249260"/>
    </source>
</evidence>
<evidence type="ECO:0000313" key="1">
    <source>
        <dbReference type="EMBL" id="RAP74350.1"/>
    </source>
</evidence>
<reference evidence="1 2" key="1">
    <citation type="submission" date="2018-06" db="EMBL/GenBank/DDBJ databases">
        <title>Paenibacillus montanisoli sp. nov., isolated from mountain area soil.</title>
        <authorList>
            <person name="Wu M."/>
        </authorList>
    </citation>
    <scope>NUCLEOTIDE SEQUENCE [LARGE SCALE GENOMIC DNA]</scope>
    <source>
        <strain evidence="1 2">RA17</strain>
    </source>
</reference>